<evidence type="ECO:0000313" key="2">
    <source>
        <dbReference type="Proteomes" id="UP000654370"/>
    </source>
</evidence>
<reference evidence="1" key="1">
    <citation type="submission" date="2020-12" db="EMBL/GenBank/DDBJ databases">
        <title>Metabolic potential, ecology and presence of endohyphal bacteria is reflected in genomic diversity of Mucoromycotina.</title>
        <authorList>
            <person name="Muszewska A."/>
            <person name="Okrasinska A."/>
            <person name="Steczkiewicz K."/>
            <person name="Drgas O."/>
            <person name="Orlowska M."/>
            <person name="Perlinska-Lenart U."/>
            <person name="Aleksandrzak-Piekarczyk T."/>
            <person name="Szatraj K."/>
            <person name="Zielenkiewicz U."/>
            <person name="Pilsyk S."/>
            <person name="Malc E."/>
            <person name="Mieczkowski P."/>
            <person name="Kruszewska J.S."/>
            <person name="Biernat P."/>
            <person name="Pawlowska J."/>
        </authorList>
    </citation>
    <scope>NUCLEOTIDE SEQUENCE</scope>
    <source>
        <strain evidence="1">WA0000067209</strain>
    </source>
</reference>
<dbReference type="InterPro" id="IPR013078">
    <property type="entry name" value="His_Pase_superF_clade-1"/>
</dbReference>
<name>A0A8H7Q0A7_MORIS</name>
<comment type="caution">
    <text evidence="1">The sequence shown here is derived from an EMBL/GenBank/DDBJ whole genome shotgun (WGS) entry which is preliminary data.</text>
</comment>
<dbReference type="InterPro" id="IPR029033">
    <property type="entry name" value="His_PPase_superfam"/>
</dbReference>
<dbReference type="CDD" id="cd07067">
    <property type="entry name" value="HP_PGM_like"/>
    <property type="match status" value="1"/>
</dbReference>
<dbReference type="EMBL" id="JAEPQZ010000004">
    <property type="protein sequence ID" value="KAG2182371.1"/>
    <property type="molecule type" value="Genomic_DNA"/>
</dbReference>
<dbReference type="SUPFAM" id="SSF53254">
    <property type="entry name" value="Phosphoglycerate mutase-like"/>
    <property type="match status" value="1"/>
</dbReference>
<dbReference type="SMART" id="SM00855">
    <property type="entry name" value="PGAM"/>
    <property type="match status" value="1"/>
</dbReference>
<keyword evidence="2" id="KW-1185">Reference proteome</keyword>
<evidence type="ECO:0008006" key="3">
    <source>
        <dbReference type="Google" id="ProtNLM"/>
    </source>
</evidence>
<sequence>MKKLSKTVFLVRHGERKDHVDKNWQPDPFDGIWDPPLSEKGWLQAQKTGSYLVDLLREKDIKLENSTIIFVTSPFQRCIDTTLGIARGLQHPKQSFLRLEPAAGEWMTERFFEEVNCTAPQMTQRKIQNIARNHLEVTKVISMDWQYSPVRNEFNFPESMSDMQDRYDELRQSLDTMITRDIEANRIGMMQQDMKSRDIVVVVVTHAAGINALLESYKQVSFWGLAGFRVRFKPSIANDSDSGEEEDTVMKGKWVVDMEVSTKHLKGTTLA</sequence>
<dbReference type="Proteomes" id="UP000654370">
    <property type="component" value="Unassembled WGS sequence"/>
</dbReference>
<dbReference type="Gene3D" id="3.40.50.1240">
    <property type="entry name" value="Phosphoglycerate mutase-like"/>
    <property type="match status" value="1"/>
</dbReference>
<dbReference type="PANTHER" id="PTHR16469">
    <property type="entry name" value="UBIQUITIN-ASSOCIATED AND SH3 DOMAIN-CONTAINING BA-RELATED"/>
    <property type="match status" value="1"/>
</dbReference>
<protein>
    <recommendedName>
        <fullName evidence="3">Phosphoglycerate mutase-like protein</fullName>
    </recommendedName>
</protein>
<gene>
    <name evidence="1" type="ORF">INT43_007301</name>
</gene>
<dbReference type="Pfam" id="PF00300">
    <property type="entry name" value="His_Phos_1"/>
    <property type="match status" value="1"/>
</dbReference>
<dbReference type="InterPro" id="IPR051710">
    <property type="entry name" value="Phosphatase_SH3-domain"/>
</dbReference>
<proteinExistence type="predicted"/>
<dbReference type="PANTHER" id="PTHR16469:SF27">
    <property type="entry name" value="UBIQUITIN-ASSOCIATED AND SH3 DOMAIN-CONTAINING BA-RELATED"/>
    <property type="match status" value="1"/>
</dbReference>
<evidence type="ECO:0000313" key="1">
    <source>
        <dbReference type="EMBL" id="KAG2182371.1"/>
    </source>
</evidence>
<accession>A0A8H7Q0A7</accession>
<dbReference type="OrthoDB" id="433124at2759"/>
<organism evidence="1 2">
    <name type="scientific">Mortierella isabellina</name>
    <name type="common">Filamentous fungus</name>
    <name type="synonym">Umbelopsis isabellina</name>
    <dbReference type="NCBI Taxonomy" id="91625"/>
    <lineage>
        <taxon>Eukaryota</taxon>
        <taxon>Fungi</taxon>
        <taxon>Fungi incertae sedis</taxon>
        <taxon>Mucoromycota</taxon>
        <taxon>Mucoromycotina</taxon>
        <taxon>Umbelopsidomycetes</taxon>
        <taxon>Umbelopsidales</taxon>
        <taxon>Umbelopsidaceae</taxon>
        <taxon>Umbelopsis</taxon>
    </lineage>
</organism>
<dbReference type="AlphaFoldDB" id="A0A8H7Q0A7"/>